<evidence type="ECO:0000313" key="10">
    <source>
        <dbReference type="EMBL" id="QSX75108.1"/>
    </source>
</evidence>
<comment type="catalytic activity">
    <reaction evidence="9">
        <text>3 propionate 3-nitronate + 3 O2 + H2O = 3 3-oxopropanoate + 2 nitrate + nitrite + H2O2 + 3 H(+)</text>
        <dbReference type="Rhea" id="RHEA:57332"/>
        <dbReference type="ChEBI" id="CHEBI:15377"/>
        <dbReference type="ChEBI" id="CHEBI:15378"/>
        <dbReference type="ChEBI" id="CHEBI:15379"/>
        <dbReference type="ChEBI" id="CHEBI:16240"/>
        <dbReference type="ChEBI" id="CHEBI:16301"/>
        <dbReference type="ChEBI" id="CHEBI:17632"/>
        <dbReference type="ChEBI" id="CHEBI:33190"/>
        <dbReference type="ChEBI" id="CHEBI:136067"/>
    </reaction>
</comment>
<evidence type="ECO:0000256" key="1">
    <source>
        <dbReference type="ARBA" id="ARBA00001917"/>
    </source>
</evidence>
<dbReference type="RefSeq" id="WP_200604357.1">
    <property type="nucleotide sequence ID" value="NZ_CP071517.1"/>
</dbReference>
<name>A0ABX7RAE0_9GAMM</name>
<evidence type="ECO:0000256" key="5">
    <source>
        <dbReference type="ARBA" id="ARBA00022643"/>
    </source>
</evidence>
<accession>A0ABX7RAE0</accession>
<keyword evidence="11" id="KW-1185">Reference proteome</keyword>
<dbReference type="PANTHER" id="PTHR42747:SF3">
    <property type="entry name" value="NITRONATE MONOOXYGENASE-RELATED"/>
    <property type="match status" value="1"/>
</dbReference>
<evidence type="ECO:0000313" key="11">
    <source>
        <dbReference type="Proteomes" id="UP000663400"/>
    </source>
</evidence>
<dbReference type="GO" id="GO:0004497">
    <property type="term" value="F:monooxygenase activity"/>
    <property type="evidence" value="ECO:0007669"/>
    <property type="project" value="UniProtKB-KW"/>
</dbReference>
<dbReference type="InterPro" id="IPR004136">
    <property type="entry name" value="NMO"/>
</dbReference>
<evidence type="ECO:0000256" key="7">
    <source>
        <dbReference type="ARBA" id="ARBA00023033"/>
    </source>
</evidence>
<evidence type="ECO:0000256" key="3">
    <source>
        <dbReference type="ARBA" id="ARBA00022575"/>
    </source>
</evidence>
<dbReference type="Gene3D" id="3.20.20.70">
    <property type="entry name" value="Aldolase class I"/>
    <property type="match status" value="1"/>
</dbReference>
<sequence length="355" mass="38194">MWHDNDFTRRLGLRYPIVQGPFGGGLSSIDLMVAVSEAGGLGSFGAHHLAPEKLGDLTRQIRARTQRPFALNLWVSNQDPGGDRLSADQFAAAIERFRPYYDALGMTPPPMPERYGQRFEDQVQAMLDAAPPVMSFVFGIPSPAILSECRSRGIATMGTITTIDEAIAMDQAGVDVIVATGFEAGGHRVSFLRSAEESLTGTLALIPQVADRVSRPVIAAGGIADGRGVAAALTLGAQGVQIGTAFLACEESGTNELHRRMLFTDDAKYTALTRAFSGRLARGIRNRFVEEWEGVAPLPYPIQNWFTGTFKATAAAQGRGDMISLWAGQGAPLLKHRHAQELFDALVAETAALLR</sequence>
<comment type="similarity">
    <text evidence="2">Belongs to the nitronate monooxygenase family. NMO class I subfamily.</text>
</comment>
<dbReference type="CDD" id="cd04730">
    <property type="entry name" value="NPD_like"/>
    <property type="match status" value="1"/>
</dbReference>
<protein>
    <recommendedName>
        <fullName evidence="8">Propionate 3-nitronate monooxygenase</fullName>
    </recommendedName>
</protein>
<keyword evidence="4" id="KW-0285">Flavoprotein</keyword>
<organism evidence="10 11">
    <name type="scientific">Lysobacter arenosi</name>
    <dbReference type="NCBI Taxonomy" id="2795387"/>
    <lineage>
        <taxon>Bacteria</taxon>
        <taxon>Pseudomonadati</taxon>
        <taxon>Pseudomonadota</taxon>
        <taxon>Gammaproteobacteria</taxon>
        <taxon>Lysobacterales</taxon>
        <taxon>Lysobacteraceae</taxon>
        <taxon>Lysobacter</taxon>
    </lineage>
</organism>
<evidence type="ECO:0000256" key="2">
    <source>
        <dbReference type="ARBA" id="ARBA00009881"/>
    </source>
</evidence>
<reference evidence="10 11" key="1">
    <citation type="submission" date="2021-02" db="EMBL/GenBank/DDBJ databases">
        <title>Lysobacter arenosi sp. nov., isolated from soil of gangwondo yeongwol, south Korea.</title>
        <authorList>
            <person name="Kim K.R."/>
            <person name="Kim K.H."/>
            <person name="Jeon C.O."/>
        </authorList>
    </citation>
    <scope>NUCLEOTIDE SEQUENCE [LARGE SCALE GENOMIC DNA]</scope>
    <source>
        <strain evidence="10 11">R7</strain>
    </source>
</reference>
<dbReference type="SUPFAM" id="SSF51412">
    <property type="entry name" value="Inosine monophosphate dehydrogenase (IMPDH)"/>
    <property type="match status" value="1"/>
</dbReference>
<keyword evidence="6" id="KW-0560">Oxidoreductase</keyword>
<evidence type="ECO:0000256" key="9">
    <source>
        <dbReference type="ARBA" id="ARBA00049401"/>
    </source>
</evidence>
<dbReference type="Proteomes" id="UP000663400">
    <property type="component" value="Chromosome"/>
</dbReference>
<gene>
    <name evidence="10" type="ORF">HIV01_000580</name>
</gene>
<dbReference type="InterPro" id="IPR013785">
    <property type="entry name" value="Aldolase_TIM"/>
</dbReference>
<dbReference type="PANTHER" id="PTHR42747">
    <property type="entry name" value="NITRONATE MONOOXYGENASE-RELATED"/>
    <property type="match status" value="1"/>
</dbReference>
<keyword evidence="5" id="KW-0288">FMN</keyword>
<evidence type="ECO:0000256" key="4">
    <source>
        <dbReference type="ARBA" id="ARBA00022630"/>
    </source>
</evidence>
<dbReference type="Pfam" id="PF03060">
    <property type="entry name" value="NMO"/>
    <property type="match status" value="1"/>
</dbReference>
<evidence type="ECO:0000256" key="8">
    <source>
        <dbReference type="ARBA" id="ARBA00031155"/>
    </source>
</evidence>
<keyword evidence="3" id="KW-0216">Detoxification</keyword>
<comment type="cofactor">
    <cofactor evidence="1">
        <name>FMN</name>
        <dbReference type="ChEBI" id="CHEBI:58210"/>
    </cofactor>
</comment>
<proteinExistence type="inferred from homology"/>
<evidence type="ECO:0000256" key="6">
    <source>
        <dbReference type="ARBA" id="ARBA00023002"/>
    </source>
</evidence>
<keyword evidence="7 10" id="KW-0503">Monooxygenase</keyword>
<dbReference type="EMBL" id="CP071517">
    <property type="protein sequence ID" value="QSX75108.1"/>
    <property type="molecule type" value="Genomic_DNA"/>
</dbReference>